<sequence>MSNDDAVLDDIARQRAATNAAIIALYDAIRDAKRNDYSYNELEAASGFTRGTVQNIVAGSNPRFSVVSD</sequence>
<gene>
    <name evidence="1" type="ORF">NCTC1542_04795</name>
</gene>
<name>A0A378UZ02_MYCFO</name>
<evidence type="ECO:0000313" key="2">
    <source>
        <dbReference type="Proteomes" id="UP000255389"/>
    </source>
</evidence>
<evidence type="ECO:0000313" key="1">
    <source>
        <dbReference type="EMBL" id="SUA03315.1"/>
    </source>
</evidence>
<protein>
    <submittedName>
        <fullName evidence="1">Uncharacterized protein</fullName>
    </submittedName>
</protein>
<dbReference type="RefSeq" id="WP_141142729.1">
    <property type="nucleotide sequence ID" value="NZ_VHPZ01000028.1"/>
</dbReference>
<dbReference type="Proteomes" id="UP000255389">
    <property type="component" value="Unassembled WGS sequence"/>
</dbReference>
<proteinExistence type="predicted"/>
<dbReference type="EMBL" id="UGQY01000004">
    <property type="protein sequence ID" value="SUA03315.1"/>
    <property type="molecule type" value="Genomic_DNA"/>
</dbReference>
<accession>A0A378UZ02</accession>
<reference evidence="1 2" key="1">
    <citation type="submission" date="2018-06" db="EMBL/GenBank/DDBJ databases">
        <authorList>
            <consortium name="Pathogen Informatics"/>
            <person name="Doyle S."/>
        </authorList>
    </citation>
    <scope>NUCLEOTIDE SEQUENCE [LARGE SCALE GENOMIC DNA]</scope>
    <source>
        <strain evidence="1 2">NCTC1542</strain>
    </source>
</reference>
<dbReference type="AlphaFoldDB" id="A0A378UZ02"/>
<organism evidence="1 2">
    <name type="scientific">Mycolicibacterium fortuitum</name>
    <name type="common">Mycobacterium fortuitum</name>
    <dbReference type="NCBI Taxonomy" id="1766"/>
    <lineage>
        <taxon>Bacteria</taxon>
        <taxon>Bacillati</taxon>
        <taxon>Actinomycetota</taxon>
        <taxon>Actinomycetes</taxon>
        <taxon>Mycobacteriales</taxon>
        <taxon>Mycobacteriaceae</taxon>
        <taxon>Mycolicibacterium</taxon>
    </lineage>
</organism>